<evidence type="ECO:0000259" key="1">
    <source>
        <dbReference type="Pfam" id="PF13542"/>
    </source>
</evidence>
<name>A0AAX3NJJ4_BIFBR</name>
<dbReference type="Proteomes" id="UP001219009">
    <property type="component" value="Chromosome"/>
</dbReference>
<sequence>MVAQVPWAEPGSRFTRDFEMECAWLTAVASRKTVGGFPRLKNGKILSEMEFADDQVSQASFMMPNSTRVVMLDDPKAVDDTFDNTDNISRRFNGIWESPYEREAKALRRLLGRRGPNGSESSIANQILAQQTHTV</sequence>
<dbReference type="AlphaFoldDB" id="A0AAX3NJJ4"/>
<accession>A0AAX3NJJ4</accession>
<reference evidence="2" key="1">
    <citation type="submission" date="2023-02" db="EMBL/GenBank/DDBJ databases">
        <authorList>
            <person name="Whidbey C."/>
        </authorList>
    </citation>
    <scope>NUCLEOTIDE SEQUENCE</scope>
    <source>
        <strain evidence="2">VSI11</strain>
    </source>
</reference>
<dbReference type="EMBL" id="CP118083">
    <property type="protein sequence ID" value="WEB55242.1"/>
    <property type="molecule type" value="Genomic_DNA"/>
</dbReference>
<feature type="domain" description="Transposase IS204/IS1001/IS1096/IS1165 helix-turn-helix" evidence="1">
    <location>
        <begin position="4"/>
        <end position="34"/>
    </location>
</feature>
<dbReference type="InterPro" id="IPR032877">
    <property type="entry name" value="Transposase_HTH"/>
</dbReference>
<dbReference type="RefSeq" id="WP_223261648.1">
    <property type="nucleotide sequence ID" value="NZ_BCXP01000015.1"/>
</dbReference>
<organism evidence="2 3">
    <name type="scientific">Bifidobacterium breve</name>
    <dbReference type="NCBI Taxonomy" id="1685"/>
    <lineage>
        <taxon>Bacteria</taxon>
        <taxon>Bacillati</taxon>
        <taxon>Actinomycetota</taxon>
        <taxon>Actinomycetes</taxon>
        <taxon>Bifidobacteriales</taxon>
        <taxon>Bifidobacteriaceae</taxon>
        <taxon>Bifidobacterium</taxon>
    </lineage>
</organism>
<evidence type="ECO:0000313" key="2">
    <source>
        <dbReference type="EMBL" id="WEB55242.1"/>
    </source>
</evidence>
<gene>
    <name evidence="2" type="ORF">PUW55_02340</name>
</gene>
<evidence type="ECO:0000313" key="3">
    <source>
        <dbReference type="Proteomes" id="UP001219009"/>
    </source>
</evidence>
<protein>
    <submittedName>
        <fullName evidence="2">Transposase family protein</fullName>
    </submittedName>
</protein>
<dbReference type="Pfam" id="PF13542">
    <property type="entry name" value="HTH_Tnp_ISL3"/>
    <property type="match status" value="1"/>
</dbReference>
<proteinExistence type="predicted"/>